<feature type="compositionally biased region" description="Low complexity" evidence="1">
    <location>
        <begin position="75"/>
        <end position="88"/>
    </location>
</feature>
<dbReference type="Proteomes" id="UP000824890">
    <property type="component" value="Unassembled WGS sequence"/>
</dbReference>
<evidence type="ECO:0000313" key="3">
    <source>
        <dbReference type="Proteomes" id="UP000824890"/>
    </source>
</evidence>
<accession>A0ABQ7XLE6</accession>
<dbReference type="PANTHER" id="PTHR24414:SF134">
    <property type="entry name" value="F-BOX DOMAIN-CONTAINING PROTEIN"/>
    <property type="match status" value="1"/>
</dbReference>
<keyword evidence="3" id="KW-1185">Reference proteome</keyword>
<name>A0ABQ7XLE6_BRANA</name>
<feature type="region of interest" description="Disordered" evidence="1">
    <location>
        <begin position="75"/>
        <end position="103"/>
    </location>
</feature>
<protein>
    <submittedName>
        <fullName evidence="2">Uncharacterized protein</fullName>
    </submittedName>
</protein>
<reference evidence="2 3" key="1">
    <citation type="submission" date="2021-05" db="EMBL/GenBank/DDBJ databases">
        <title>Genome Assembly of Synthetic Allotetraploid Brassica napus Reveals Homoeologous Exchanges between Subgenomes.</title>
        <authorList>
            <person name="Davis J.T."/>
        </authorList>
    </citation>
    <scope>NUCLEOTIDE SEQUENCE [LARGE SCALE GENOMIC DNA]</scope>
    <source>
        <strain evidence="3">cv. Da-Ae</strain>
        <tissue evidence="2">Seedling</tissue>
    </source>
</reference>
<sequence>MFQMSELTEQFLALSVSSPLIPSLPDNVTIDIVARVPVSHYPTLSLTFTAGLQAALQTSVTTALQTALHENRIQQAAQGANPQNQRNQQEAREEESEDEVQLRTAYDPKQRCWSVVNGLQDFLVAETAGSFRSRTVNYGAKRLALFFSKKHDGNDTIFCAEIALERRQGGEIRGKLDSCDGVIEDVGPFHLVKFVSVTV</sequence>
<dbReference type="PANTHER" id="PTHR24414">
    <property type="entry name" value="F-BOX/KELCH-REPEAT PROTEIN SKIP4"/>
    <property type="match status" value="1"/>
</dbReference>
<evidence type="ECO:0000256" key="1">
    <source>
        <dbReference type="SAM" id="MobiDB-lite"/>
    </source>
</evidence>
<comment type="caution">
    <text evidence="2">The sequence shown here is derived from an EMBL/GenBank/DDBJ whole genome shotgun (WGS) entry which is preliminary data.</text>
</comment>
<proteinExistence type="predicted"/>
<evidence type="ECO:0000313" key="2">
    <source>
        <dbReference type="EMBL" id="KAH0856077.1"/>
    </source>
</evidence>
<organism evidence="2 3">
    <name type="scientific">Brassica napus</name>
    <name type="common">Rape</name>
    <dbReference type="NCBI Taxonomy" id="3708"/>
    <lineage>
        <taxon>Eukaryota</taxon>
        <taxon>Viridiplantae</taxon>
        <taxon>Streptophyta</taxon>
        <taxon>Embryophyta</taxon>
        <taxon>Tracheophyta</taxon>
        <taxon>Spermatophyta</taxon>
        <taxon>Magnoliopsida</taxon>
        <taxon>eudicotyledons</taxon>
        <taxon>Gunneridae</taxon>
        <taxon>Pentapetalae</taxon>
        <taxon>rosids</taxon>
        <taxon>malvids</taxon>
        <taxon>Brassicales</taxon>
        <taxon>Brassicaceae</taxon>
        <taxon>Brassiceae</taxon>
        <taxon>Brassica</taxon>
    </lineage>
</organism>
<dbReference type="InterPro" id="IPR050354">
    <property type="entry name" value="F-box/kelch-repeat_ARATH"/>
</dbReference>
<dbReference type="EMBL" id="JAGKQM010000019">
    <property type="protein sequence ID" value="KAH0856077.1"/>
    <property type="molecule type" value="Genomic_DNA"/>
</dbReference>
<gene>
    <name evidence="2" type="ORF">HID58_084338</name>
</gene>